<dbReference type="Gene3D" id="1.25.10.10">
    <property type="entry name" value="Leucine-rich Repeat Variant"/>
    <property type="match status" value="1"/>
</dbReference>
<dbReference type="NCBIfam" id="TIGR02603">
    <property type="entry name" value="CxxCH_TIGR02603"/>
    <property type="match status" value="1"/>
</dbReference>
<dbReference type="PROSITE" id="PS51007">
    <property type="entry name" value="CYTC"/>
    <property type="match status" value="1"/>
</dbReference>
<dbReference type="Pfam" id="PF23500">
    <property type="entry name" value="DUF7133"/>
    <property type="match status" value="1"/>
</dbReference>
<dbReference type="PANTHER" id="PTHR33546:SF1">
    <property type="entry name" value="LARGE, MULTIFUNCTIONAL SECRETED PROTEIN"/>
    <property type="match status" value="1"/>
</dbReference>
<dbReference type="Gene3D" id="1.10.760.10">
    <property type="entry name" value="Cytochrome c-like domain"/>
    <property type="match status" value="1"/>
</dbReference>
<reference evidence="5" key="1">
    <citation type="submission" date="2018-05" db="EMBL/GenBank/DDBJ databases">
        <authorList>
            <person name="Lanie J.A."/>
            <person name="Ng W.-L."/>
            <person name="Kazmierczak K.M."/>
            <person name="Andrzejewski T.M."/>
            <person name="Davidsen T.M."/>
            <person name="Wayne K.J."/>
            <person name="Tettelin H."/>
            <person name="Glass J.I."/>
            <person name="Rusch D."/>
            <person name="Podicherti R."/>
            <person name="Tsui H.-C.T."/>
            <person name="Winkler M.E."/>
        </authorList>
    </citation>
    <scope>NUCLEOTIDE SEQUENCE</scope>
</reference>
<dbReference type="InterPro" id="IPR013428">
    <property type="entry name" value="Membrane-bound_put_N"/>
</dbReference>
<dbReference type="GO" id="GO:0020037">
    <property type="term" value="F:heme binding"/>
    <property type="evidence" value="ECO:0007669"/>
    <property type="project" value="InterPro"/>
</dbReference>
<evidence type="ECO:0000256" key="1">
    <source>
        <dbReference type="ARBA" id="ARBA00022617"/>
    </source>
</evidence>
<dbReference type="SUPFAM" id="SSF50952">
    <property type="entry name" value="Soluble quinoprotein glucose dehydrogenase"/>
    <property type="match status" value="1"/>
</dbReference>
<dbReference type="InterPro" id="IPR011989">
    <property type="entry name" value="ARM-like"/>
</dbReference>
<keyword evidence="1" id="KW-0349">Heme</keyword>
<organism evidence="5">
    <name type="scientific">marine metagenome</name>
    <dbReference type="NCBI Taxonomy" id="408172"/>
    <lineage>
        <taxon>unclassified sequences</taxon>
        <taxon>metagenomes</taxon>
        <taxon>ecological metagenomes</taxon>
    </lineage>
</organism>
<dbReference type="InterPro" id="IPR009056">
    <property type="entry name" value="Cyt_c-like_dom"/>
</dbReference>
<dbReference type="InterPro" id="IPR036909">
    <property type="entry name" value="Cyt_c-like_dom_sf"/>
</dbReference>
<dbReference type="GO" id="GO:0009055">
    <property type="term" value="F:electron transfer activity"/>
    <property type="evidence" value="ECO:0007669"/>
    <property type="project" value="InterPro"/>
</dbReference>
<feature type="domain" description="Cytochrome c" evidence="4">
    <location>
        <begin position="828"/>
        <end position="961"/>
    </location>
</feature>
<dbReference type="GO" id="GO:0046872">
    <property type="term" value="F:metal ion binding"/>
    <property type="evidence" value="ECO:0007669"/>
    <property type="project" value="UniProtKB-KW"/>
</dbReference>
<dbReference type="InterPro" id="IPR011041">
    <property type="entry name" value="Quinoprot_gluc/sorb_DH_b-prop"/>
</dbReference>
<proteinExistence type="predicted"/>
<dbReference type="SUPFAM" id="SSF46626">
    <property type="entry name" value="Cytochrome c"/>
    <property type="match status" value="1"/>
</dbReference>
<dbReference type="PANTHER" id="PTHR33546">
    <property type="entry name" value="LARGE, MULTIFUNCTIONAL SECRETED PROTEIN-RELATED"/>
    <property type="match status" value="1"/>
</dbReference>
<evidence type="ECO:0000256" key="3">
    <source>
        <dbReference type="ARBA" id="ARBA00023004"/>
    </source>
</evidence>
<dbReference type="AlphaFoldDB" id="A0A381T483"/>
<dbReference type="InterPro" id="IPR013427">
    <property type="entry name" value="Haem-bd_dom_put"/>
</dbReference>
<gene>
    <name evidence="5" type="ORF">METZ01_LOCUS63232</name>
</gene>
<dbReference type="EMBL" id="UINC01003924">
    <property type="protein sequence ID" value="SVA10378.1"/>
    <property type="molecule type" value="Genomic_DNA"/>
</dbReference>
<evidence type="ECO:0000313" key="5">
    <source>
        <dbReference type="EMBL" id="SVA10378.1"/>
    </source>
</evidence>
<keyword evidence="3" id="KW-0408">Iron</keyword>
<dbReference type="Pfam" id="PF00034">
    <property type="entry name" value="Cytochrom_C"/>
    <property type="match status" value="1"/>
</dbReference>
<protein>
    <recommendedName>
        <fullName evidence="4">Cytochrome c domain-containing protein</fullName>
    </recommendedName>
</protein>
<name>A0A381T483_9ZZZZ</name>
<accession>A0A381T483</accession>
<dbReference type="InterPro" id="IPR011042">
    <property type="entry name" value="6-blade_b-propeller_TolB-like"/>
</dbReference>
<evidence type="ECO:0000259" key="4">
    <source>
        <dbReference type="PROSITE" id="PS51007"/>
    </source>
</evidence>
<dbReference type="InterPro" id="IPR055557">
    <property type="entry name" value="DUF7133"/>
</dbReference>
<dbReference type="Gene3D" id="2.120.10.30">
    <property type="entry name" value="TolB, C-terminal domain"/>
    <property type="match status" value="1"/>
</dbReference>
<dbReference type="NCBIfam" id="TIGR02604">
    <property type="entry name" value="Piru_Ver_Nterm"/>
    <property type="match status" value="1"/>
</dbReference>
<keyword evidence="2" id="KW-0479">Metal-binding</keyword>
<feature type="non-terminal residue" evidence="5">
    <location>
        <position position="1"/>
    </location>
</feature>
<sequence>VEAGPVSPVESLEQFEVFDDLEIDQLLVEPLVKQPVFLNFDERGRMWVVQYQQYPHPAGLKMTSRDNYWRAIYDKVPPAPPNHIRGRDKITIHEDTDGDGVLDRHKTFVEGLNIVTSLAHGRGGVWVLNPPYLLFYPDKNRDDIPDSDPVVHLAGFGLEDTHSVVNSLRWGPDGWLYAAQGSTVSAKVRRPGFDEKEILSMGQNIWRYHPGTRRYEVFAEGGGNAFGVEFDAQGRVFSGHNGGDTRGFHYVQGGYLRKGFTKHGPLSNPYAFGYFNSMPHNKVPRFTHNFIVYEGAGLPGKYLGKVLGVEPLQGRVVMSDRTAIGSSFKTLDTGHPIKSSDSWFRPVDIKAGPDGAVYVCDWYDDQVNHYRNHEGRIDPQNGRVYRLRAKGSQPVQPFDLARRTTAELVGLLRHDDKWHRQTALRLLGDRGDAAALPLLKTMLRDELGQAALEALWAINLCGGFNPEFAGETLKHANPHVRSWTVRLLGDEKIVSEATAVALAGLAKREPHVEVRGQLAATAKRLPVGHALPIIRELLGHDVDAGDIYQPLMVWWALESKVAAHPDAVLELFDDESLWQTSLVREHVLSRLIRRFTKAGTRADLLASARLFERAPNAESAKIVMAGFEQSYKGRSMAALPERLLAAMARHGGGSLALGLRRGEAKAIDEALRVIADVKADKVMRLQYTEILGEVPSAKAIPVLLGIVKSEPGSDLKRAALGSLKPYNDERVPAAVLAVYGELPDSLRKVAGTLLAGRPASAAAMLQAVDDGKLAAGLVSAEVISLLRSHRDERVGQLLTKHFADTAADAAKLEQEIQRLAKVVTTEPGSPYEGKKLYAASCAACHRLFEHGGQIGPDLTAYQRDDLDTMLLNIINPSAEIREGYENFLLTTKDGRLASGFLVEQDSRSVVLRGLDGQDVTVARKVIRELKAQGLSLMPGGLLAGYNDAQIRDLMAYLRSSQPLNN</sequence>
<dbReference type="SUPFAM" id="SSF48371">
    <property type="entry name" value="ARM repeat"/>
    <property type="match status" value="1"/>
</dbReference>
<dbReference type="InterPro" id="IPR016024">
    <property type="entry name" value="ARM-type_fold"/>
</dbReference>
<evidence type="ECO:0000256" key="2">
    <source>
        <dbReference type="ARBA" id="ARBA00022723"/>
    </source>
</evidence>